<keyword evidence="8" id="KW-0378">Hydrolase</keyword>
<keyword evidence="10" id="KW-0810">Translation regulation</keyword>
<feature type="domain" description="ABC transporter" evidence="15">
    <location>
        <begin position="413"/>
        <end position="630"/>
    </location>
</feature>
<evidence type="ECO:0000256" key="14">
    <source>
        <dbReference type="SAM" id="MobiDB-lite"/>
    </source>
</evidence>
<keyword evidence="9" id="KW-0067">ATP-binding</keyword>
<dbReference type="PROSITE" id="PS50893">
    <property type="entry name" value="ABC_TRANSPORTER_2"/>
    <property type="match status" value="2"/>
</dbReference>
<evidence type="ECO:0000256" key="11">
    <source>
        <dbReference type="ARBA" id="ARBA00022884"/>
    </source>
</evidence>
<evidence type="ECO:0000256" key="5">
    <source>
        <dbReference type="ARBA" id="ARBA00022730"/>
    </source>
</evidence>
<name>A0A7S1TJA0_9RHOD</name>
<evidence type="ECO:0000256" key="9">
    <source>
        <dbReference type="ARBA" id="ARBA00022840"/>
    </source>
</evidence>
<reference evidence="16" key="1">
    <citation type="submission" date="2021-01" db="EMBL/GenBank/DDBJ databases">
        <authorList>
            <person name="Corre E."/>
            <person name="Pelletier E."/>
            <person name="Niang G."/>
            <person name="Scheremetjew M."/>
            <person name="Finn R."/>
            <person name="Kale V."/>
            <person name="Holt S."/>
            <person name="Cochrane G."/>
            <person name="Meng A."/>
            <person name="Brown T."/>
            <person name="Cohen L."/>
        </authorList>
    </citation>
    <scope>NUCLEOTIDE SEQUENCE</scope>
    <source>
        <strain evidence="16">SAG 36.94</strain>
    </source>
</reference>
<comment type="similarity">
    <text evidence="1">Belongs to the ABC transporter superfamily. ABCF family. Translational throttle EttA subfamily.</text>
</comment>
<evidence type="ECO:0000256" key="13">
    <source>
        <dbReference type="SAM" id="Coils"/>
    </source>
</evidence>
<feature type="domain" description="ABC transporter" evidence="15">
    <location>
        <begin position="90"/>
        <end position="346"/>
    </location>
</feature>
<evidence type="ECO:0000256" key="12">
    <source>
        <dbReference type="ARBA" id="ARBA00022917"/>
    </source>
</evidence>
<accession>A0A7S1TJA0</accession>
<dbReference type="GO" id="GO:0005524">
    <property type="term" value="F:ATP binding"/>
    <property type="evidence" value="ECO:0007669"/>
    <property type="project" value="UniProtKB-KW"/>
</dbReference>
<dbReference type="InterPro" id="IPR003439">
    <property type="entry name" value="ABC_transporter-like_ATP-bd"/>
</dbReference>
<keyword evidence="5" id="KW-0699">rRNA-binding</keyword>
<dbReference type="PROSITE" id="PS00211">
    <property type="entry name" value="ABC_TRANSPORTER_1"/>
    <property type="match status" value="2"/>
</dbReference>
<dbReference type="EMBL" id="HBGH01017860">
    <property type="protein sequence ID" value="CAD9237827.1"/>
    <property type="molecule type" value="Transcribed_RNA"/>
</dbReference>
<dbReference type="GO" id="GO:0016887">
    <property type="term" value="F:ATP hydrolysis activity"/>
    <property type="evidence" value="ECO:0007669"/>
    <property type="project" value="InterPro"/>
</dbReference>
<evidence type="ECO:0000256" key="1">
    <source>
        <dbReference type="ARBA" id="ARBA00005868"/>
    </source>
</evidence>
<gene>
    <name evidence="16" type="ORF">CCAE0312_LOCUS9926</name>
</gene>
<dbReference type="NCBIfam" id="NF008775">
    <property type="entry name" value="PRK11819.1"/>
    <property type="match status" value="1"/>
</dbReference>
<keyword evidence="4" id="KW-0820">tRNA-binding</keyword>
<keyword evidence="12" id="KW-0648">Protein biosynthesis</keyword>
<dbReference type="GO" id="GO:0000049">
    <property type="term" value="F:tRNA binding"/>
    <property type="evidence" value="ECO:0007669"/>
    <property type="project" value="UniProtKB-KW"/>
</dbReference>
<keyword evidence="7" id="KW-0547">Nucleotide-binding</keyword>
<dbReference type="SMART" id="SM00382">
    <property type="entry name" value="AAA"/>
    <property type="match status" value="2"/>
</dbReference>
<feature type="compositionally biased region" description="Low complexity" evidence="14">
    <location>
        <begin position="59"/>
        <end position="68"/>
    </location>
</feature>
<dbReference type="NCBIfam" id="TIGR03719">
    <property type="entry name" value="ABC_ABC_ChvD"/>
    <property type="match status" value="1"/>
</dbReference>
<dbReference type="InterPro" id="IPR027417">
    <property type="entry name" value="P-loop_NTPase"/>
</dbReference>
<protein>
    <recommendedName>
        <fullName evidence="2">Probable ATP-dependent transporter ycf16</fullName>
    </recommendedName>
</protein>
<evidence type="ECO:0000313" key="16">
    <source>
        <dbReference type="EMBL" id="CAD9237827.1"/>
    </source>
</evidence>
<dbReference type="Pfam" id="PF12848">
    <property type="entry name" value="ABC_tran_Xtn"/>
    <property type="match status" value="1"/>
</dbReference>
<sequence length="643" mass="71801">MECGFISSNGIGWLGVRRDVEYGFISARNPSCTVIRMGLNASRLKKDKGGGKKKGGAGSSAAAPGGKKTPAKSPPTGNSVLDTERREFIYQMYRLTKRLPNGKEILKGINLAFYPGAKIGVLGNNGSGKSTLLRIMAGADDEFDGESRPQNGIRIGYLPQEPTLDNGETVRENIEWAVREIRENLRRFGELSEKLSDESLSPDEQERVGGELSRVQDAIEAQNGWELDRIVDRAIDALRCPSGDAETKHLSGGERRRVALAALLLRRPELLLLDEPTNHLDALSVAWLETFLDTFPHTVVTITHDRYFNDNVAKWILELDRGAGIPFEGNYSQWLEAKSKRLAQEKKEESERRRFLEQELEWIRQNPKGRQVKQKARLSRYEDLQREEEAASKNTSMNQIFIPTAGYLGEQVIDAEGLRKGFGERMLFDDLSFSIPRGAIVGVIGGNGSGKSTLFRIITGNETADAGQLTIGETVKLMYVDQNRESLSGEKTVWEEISDGYETLTLGNREVSSRAYLSWFNFRGADQQKKVSNLSGGERNRLNLAKVLLTPGNVLLLDEPTNDLDVPTLQNLEHAILNFSGCTLVASHDRFFLDKICTHILAFEGESRVTFFTGNFHSYEEDRKVRLGDAEPTRVKFRPMPVA</sequence>
<dbReference type="InterPro" id="IPR003593">
    <property type="entry name" value="AAA+_ATPase"/>
</dbReference>
<dbReference type="AlphaFoldDB" id="A0A7S1TJA0"/>
<proteinExistence type="inferred from homology"/>
<keyword evidence="11" id="KW-0694">RNA-binding</keyword>
<evidence type="ECO:0000256" key="8">
    <source>
        <dbReference type="ARBA" id="ARBA00022801"/>
    </source>
</evidence>
<evidence type="ECO:0000256" key="7">
    <source>
        <dbReference type="ARBA" id="ARBA00022741"/>
    </source>
</evidence>
<dbReference type="Gene3D" id="3.40.50.300">
    <property type="entry name" value="P-loop containing nucleotide triphosphate hydrolases"/>
    <property type="match status" value="2"/>
</dbReference>
<dbReference type="PANTHER" id="PTHR43858:SF1">
    <property type="entry name" value="ABC TRANSPORTER-RELATED PROTEIN"/>
    <property type="match status" value="1"/>
</dbReference>
<dbReference type="GO" id="GO:0045900">
    <property type="term" value="P:negative regulation of translational elongation"/>
    <property type="evidence" value="ECO:0007669"/>
    <property type="project" value="InterPro"/>
</dbReference>
<dbReference type="HAMAP" id="MF_00847">
    <property type="entry name" value="EttA"/>
    <property type="match status" value="1"/>
</dbReference>
<dbReference type="CDD" id="cd03221">
    <property type="entry name" value="ABCF_EF-3"/>
    <property type="match status" value="2"/>
</dbReference>
<evidence type="ECO:0000256" key="6">
    <source>
        <dbReference type="ARBA" id="ARBA00022737"/>
    </source>
</evidence>
<evidence type="ECO:0000256" key="3">
    <source>
        <dbReference type="ARBA" id="ARBA00022490"/>
    </source>
</evidence>
<keyword evidence="3" id="KW-0963">Cytoplasm</keyword>
<dbReference type="InterPro" id="IPR022374">
    <property type="entry name" value="EttA"/>
</dbReference>
<evidence type="ECO:0000256" key="4">
    <source>
        <dbReference type="ARBA" id="ARBA00022555"/>
    </source>
</evidence>
<dbReference type="FunFam" id="3.40.50.300:FF:000183">
    <property type="entry name" value="ABC transporter ATP-binding protein yjjK"/>
    <property type="match status" value="1"/>
</dbReference>
<feature type="compositionally biased region" description="Basic residues" evidence="14">
    <location>
        <begin position="45"/>
        <end position="55"/>
    </location>
</feature>
<evidence type="ECO:0000256" key="2">
    <source>
        <dbReference type="ARBA" id="ARBA00014334"/>
    </source>
</evidence>
<evidence type="ECO:0000259" key="15">
    <source>
        <dbReference type="PROSITE" id="PS50893"/>
    </source>
</evidence>
<dbReference type="GO" id="GO:0019843">
    <property type="term" value="F:rRNA binding"/>
    <property type="evidence" value="ECO:0007669"/>
    <property type="project" value="UniProtKB-KW"/>
</dbReference>
<organism evidence="16">
    <name type="scientific">Compsopogon caeruleus</name>
    <dbReference type="NCBI Taxonomy" id="31354"/>
    <lineage>
        <taxon>Eukaryota</taxon>
        <taxon>Rhodophyta</taxon>
        <taxon>Compsopogonophyceae</taxon>
        <taxon>Compsopogonales</taxon>
        <taxon>Compsopogonaceae</taxon>
        <taxon>Compsopogon</taxon>
    </lineage>
</organism>
<evidence type="ECO:0000256" key="10">
    <source>
        <dbReference type="ARBA" id="ARBA00022845"/>
    </source>
</evidence>
<dbReference type="PANTHER" id="PTHR43858">
    <property type="entry name" value="ENERGY-DEPENDENT TRANSLATIONAL THROTTLE PROTEIN ETTA"/>
    <property type="match status" value="1"/>
</dbReference>
<dbReference type="GO" id="GO:0006412">
    <property type="term" value="P:translation"/>
    <property type="evidence" value="ECO:0007669"/>
    <property type="project" value="UniProtKB-KW"/>
</dbReference>
<keyword evidence="13" id="KW-0175">Coiled coil</keyword>
<dbReference type="InterPro" id="IPR017871">
    <property type="entry name" value="ABC_transporter-like_CS"/>
</dbReference>
<feature type="coiled-coil region" evidence="13">
    <location>
        <begin position="339"/>
        <end position="366"/>
    </location>
</feature>
<dbReference type="SUPFAM" id="SSF52540">
    <property type="entry name" value="P-loop containing nucleoside triphosphate hydrolases"/>
    <property type="match status" value="2"/>
</dbReference>
<keyword evidence="6" id="KW-0677">Repeat</keyword>
<feature type="region of interest" description="Disordered" evidence="14">
    <location>
        <begin position="45"/>
        <end position="81"/>
    </location>
</feature>
<dbReference type="Pfam" id="PF00005">
    <property type="entry name" value="ABC_tran"/>
    <property type="match status" value="2"/>
</dbReference>
<dbReference type="InterPro" id="IPR032781">
    <property type="entry name" value="ABC_tran_Xtn"/>
</dbReference>
<dbReference type="FunFam" id="3.40.50.300:FF:000011">
    <property type="entry name" value="Putative ABC transporter ATP-binding component"/>
    <property type="match status" value="1"/>
</dbReference>